<proteinExistence type="predicted"/>
<dbReference type="Proteomes" id="UP000192758">
    <property type="component" value="Unassembled WGS sequence"/>
</dbReference>
<reference evidence="2 3" key="1">
    <citation type="journal article" date="2017" name="Environ. Microbiol.">
        <title>Decay of the glycolytic pathway and adaptation to intranuclear parasitism within Enterocytozoonidae microsporidia.</title>
        <authorList>
            <person name="Wiredu Boakye D."/>
            <person name="Jaroenlak P."/>
            <person name="Prachumwat A."/>
            <person name="Williams T.A."/>
            <person name="Bateman K.S."/>
            <person name="Itsathitphaisarn O."/>
            <person name="Sritunyalucksana K."/>
            <person name="Paszkiewicz K.H."/>
            <person name="Moore K.A."/>
            <person name="Stentiford G.D."/>
            <person name="Williams B.A."/>
        </authorList>
    </citation>
    <scope>NUCLEOTIDE SEQUENCE [LARGE SCALE GENOMIC DNA]</scope>
    <source>
        <strain evidence="2 3">TH1</strain>
    </source>
</reference>
<keyword evidence="1" id="KW-0175">Coiled coil</keyword>
<keyword evidence="3" id="KW-1185">Reference proteome</keyword>
<organism evidence="2 3">
    <name type="scientific">Ecytonucleospora hepatopenaei</name>
    <dbReference type="NCBI Taxonomy" id="646526"/>
    <lineage>
        <taxon>Eukaryota</taxon>
        <taxon>Fungi</taxon>
        <taxon>Fungi incertae sedis</taxon>
        <taxon>Microsporidia</taxon>
        <taxon>Enterocytozoonidae</taxon>
        <taxon>Ecytonucleospora</taxon>
    </lineage>
</organism>
<evidence type="ECO:0000313" key="3">
    <source>
        <dbReference type="Proteomes" id="UP000192758"/>
    </source>
</evidence>
<evidence type="ECO:0000256" key="1">
    <source>
        <dbReference type="SAM" id="Coils"/>
    </source>
</evidence>
<comment type="caution">
    <text evidence="2">The sequence shown here is derived from an EMBL/GenBank/DDBJ whole genome shotgun (WGS) entry which is preliminary data.</text>
</comment>
<dbReference type="OrthoDB" id="10645209at2759"/>
<protein>
    <submittedName>
        <fullName evidence="2">Uncharacterized protein</fullName>
    </submittedName>
</protein>
<dbReference type="VEuPathDB" id="MicrosporidiaDB:EHP00_798"/>
<feature type="coiled-coil region" evidence="1">
    <location>
        <begin position="225"/>
        <end position="279"/>
    </location>
</feature>
<accession>A0A1W0E7Z8</accession>
<name>A0A1W0E7Z8_9MICR</name>
<gene>
    <name evidence="2" type="ORF">EHP00_798</name>
</gene>
<feature type="coiled-coil region" evidence="1">
    <location>
        <begin position="58"/>
        <end position="193"/>
    </location>
</feature>
<evidence type="ECO:0000313" key="2">
    <source>
        <dbReference type="EMBL" id="OQS55336.1"/>
    </source>
</evidence>
<dbReference type="EMBL" id="MNPJ01000011">
    <property type="protein sequence ID" value="OQS55336.1"/>
    <property type="molecule type" value="Genomic_DNA"/>
</dbReference>
<dbReference type="AlphaFoldDB" id="A0A1W0E7Z8"/>
<sequence>MDNTEEINFLIEENRKLRIKLEEFSLIDFKYKLYKCTYAEFDYNDYSYPDLIKEIEKYVNKICELEAYEKNKEILQEELLKRAEEKIQLLNKIEELEREKITLTSKLLSEDDDKKVDQTINEKNNFESFLPLENQCLIDKKDELILQLKNENKNKEEENKNLLIELSAVKKQNLELQNNAEKIHKEIEDVKKLSDNRFNEIKVLKNTYENNSEEHDIIIKKQKSQNTFEKEYKEIKEKYDQIKSKYNSLQNNDTLKFKLEESQERTLALEDFCKKLEEENKMLKESTGSGKSTEHQKPLHEEDFQNLKSELKQSNIEYNTLFIKQQNCLESFYLIHEELGRLKMHICAVKDAIMGLSSACTANISQKQELETKIQKQSVLIEQYRKIKDKYIELTKDTKS</sequence>